<evidence type="ECO:0000313" key="2">
    <source>
        <dbReference type="Proteomes" id="UP001153678"/>
    </source>
</evidence>
<keyword evidence="2" id="KW-1185">Reference proteome</keyword>
<organism evidence="1 2">
    <name type="scientific">Funneliformis geosporum</name>
    <dbReference type="NCBI Taxonomy" id="1117311"/>
    <lineage>
        <taxon>Eukaryota</taxon>
        <taxon>Fungi</taxon>
        <taxon>Fungi incertae sedis</taxon>
        <taxon>Mucoromycota</taxon>
        <taxon>Glomeromycotina</taxon>
        <taxon>Glomeromycetes</taxon>
        <taxon>Glomerales</taxon>
        <taxon>Glomeraceae</taxon>
        <taxon>Funneliformis</taxon>
    </lineage>
</organism>
<accession>A0A9W4WTF4</accession>
<comment type="caution">
    <text evidence="1">The sequence shown here is derived from an EMBL/GenBank/DDBJ whole genome shotgun (WGS) entry which is preliminary data.</text>
</comment>
<protein>
    <submittedName>
        <fullName evidence="1">12043_t:CDS:1</fullName>
    </submittedName>
</protein>
<dbReference type="Proteomes" id="UP001153678">
    <property type="component" value="Unassembled WGS sequence"/>
</dbReference>
<name>A0A9W4WTF4_9GLOM</name>
<dbReference type="OrthoDB" id="2304381at2759"/>
<dbReference type="EMBL" id="CAMKVN010000031">
    <property type="protein sequence ID" value="CAI2162298.1"/>
    <property type="molecule type" value="Genomic_DNA"/>
</dbReference>
<proteinExistence type="predicted"/>
<gene>
    <name evidence="1" type="ORF">FWILDA_LOCUS487</name>
</gene>
<evidence type="ECO:0000313" key="1">
    <source>
        <dbReference type="EMBL" id="CAI2162298.1"/>
    </source>
</evidence>
<dbReference type="AlphaFoldDB" id="A0A9W4WTF4"/>
<reference evidence="1" key="1">
    <citation type="submission" date="2022-08" db="EMBL/GenBank/DDBJ databases">
        <authorList>
            <person name="Kallberg Y."/>
            <person name="Tangrot J."/>
            <person name="Rosling A."/>
        </authorList>
    </citation>
    <scope>NUCLEOTIDE SEQUENCE</scope>
    <source>
        <strain evidence="1">Wild A</strain>
    </source>
</reference>
<sequence length="50" mass="5774">MIRHLTYFIDMASRDAEEHQGDLDPELLAKGIVDEESEIPYLDENLPKLC</sequence>